<protein>
    <submittedName>
        <fullName evidence="1">Uncharacterized protein</fullName>
    </submittedName>
</protein>
<reference evidence="1" key="1">
    <citation type="journal article" date="2019" name="Environ. Microbiol.">
        <title>Fungal ecological strategies reflected in gene transcription - a case study of two litter decomposers.</title>
        <authorList>
            <person name="Barbi F."/>
            <person name="Kohler A."/>
            <person name="Barry K."/>
            <person name="Baskaran P."/>
            <person name="Daum C."/>
            <person name="Fauchery L."/>
            <person name="Ihrmark K."/>
            <person name="Kuo A."/>
            <person name="LaButti K."/>
            <person name="Lipzen A."/>
            <person name="Morin E."/>
            <person name="Grigoriev I.V."/>
            <person name="Henrissat B."/>
            <person name="Lindahl B."/>
            <person name="Martin F."/>
        </authorList>
    </citation>
    <scope>NUCLEOTIDE SEQUENCE</scope>
    <source>
        <strain evidence="1">JB14</strain>
    </source>
</reference>
<sequence>MDVPDYIHLTCRFILQTSSSKNTRMEWMKKSEAGAMREYFVMRPWSLSELIAGNQLQAWTRGMLAEDALRSFHERYGGSARDAYAFARRPSAFDKKITTATQAMAGYDDRRLENIWSSEPFYLDVPKDAGHALLSVFPVSDIDRCQFRISFP</sequence>
<name>A0A6A4I365_9AGAR</name>
<evidence type="ECO:0000313" key="2">
    <source>
        <dbReference type="Proteomes" id="UP000799118"/>
    </source>
</evidence>
<dbReference type="OrthoDB" id="19861at2759"/>
<dbReference type="EMBL" id="ML769412">
    <property type="protein sequence ID" value="KAE9404966.1"/>
    <property type="molecule type" value="Genomic_DNA"/>
</dbReference>
<proteinExistence type="predicted"/>
<accession>A0A6A4I365</accession>
<evidence type="ECO:0000313" key="1">
    <source>
        <dbReference type="EMBL" id="KAE9404966.1"/>
    </source>
</evidence>
<organism evidence="1 2">
    <name type="scientific">Gymnopus androsaceus JB14</name>
    <dbReference type="NCBI Taxonomy" id="1447944"/>
    <lineage>
        <taxon>Eukaryota</taxon>
        <taxon>Fungi</taxon>
        <taxon>Dikarya</taxon>
        <taxon>Basidiomycota</taxon>
        <taxon>Agaricomycotina</taxon>
        <taxon>Agaricomycetes</taxon>
        <taxon>Agaricomycetidae</taxon>
        <taxon>Agaricales</taxon>
        <taxon>Marasmiineae</taxon>
        <taxon>Omphalotaceae</taxon>
        <taxon>Gymnopus</taxon>
    </lineage>
</organism>
<gene>
    <name evidence="1" type="ORF">BT96DRAFT_386087</name>
</gene>
<dbReference type="Proteomes" id="UP000799118">
    <property type="component" value="Unassembled WGS sequence"/>
</dbReference>
<dbReference type="AlphaFoldDB" id="A0A6A4I365"/>
<keyword evidence="2" id="KW-1185">Reference proteome</keyword>